<gene>
    <name evidence="1" type="primary">rimP</name>
    <name evidence="2" type="ORF">NVI5450_2007</name>
</gene>
<dbReference type="GO" id="GO:0006412">
    <property type="term" value="P:translation"/>
    <property type="evidence" value="ECO:0007669"/>
    <property type="project" value="TreeGrafter"/>
</dbReference>
<dbReference type="KEGG" id="mvs:MVIS_3681"/>
<dbReference type="InterPro" id="IPR028989">
    <property type="entry name" value="RimP_N"/>
</dbReference>
<dbReference type="OrthoDB" id="9805006at2"/>
<dbReference type="CDD" id="cd01734">
    <property type="entry name" value="YlxS_C"/>
    <property type="match status" value="1"/>
</dbReference>
<accession>A0A090KCJ8</accession>
<proteinExistence type="inferred from homology"/>
<dbReference type="Proteomes" id="UP000183794">
    <property type="component" value="Unassembled WGS sequence"/>
</dbReference>
<protein>
    <recommendedName>
        <fullName evidence="1">Ribosome maturation factor RimP</fullName>
    </recommendedName>
</protein>
<dbReference type="RefSeq" id="WP_045111675.1">
    <property type="nucleotide sequence ID" value="NZ_CAWRBC010000163.1"/>
</dbReference>
<dbReference type="Gene3D" id="2.30.30.180">
    <property type="entry name" value="Ribosome maturation factor RimP, C-terminal domain"/>
    <property type="match status" value="1"/>
</dbReference>
<dbReference type="PANTHER" id="PTHR33867">
    <property type="entry name" value="RIBOSOME MATURATION FACTOR RIMP"/>
    <property type="match status" value="1"/>
</dbReference>
<comment type="function">
    <text evidence="1">Required for maturation of 30S ribosomal subunits.</text>
</comment>
<dbReference type="EMBL" id="FPLD01000055">
    <property type="protein sequence ID" value="SGY97922.1"/>
    <property type="molecule type" value="Genomic_DNA"/>
</dbReference>
<comment type="similarity">
    <text evidence="1">Belongs to the RimP family.</text>
</comment>
<dbReference type="NCBIfam" id="NF000927">
    <property type="entry name" value="PRK00092.1-1"/>
    <property type="match status" value="1"/>
</dbReference>
<dbReference type="HOGENOM" id="CLU_070525_1_1_6"/>
<dbReference type="InterPro" id="IPR035956">
    <property type="entry name" value="RimP_N_sf"/>
</dbReference>
<keyword evidence="1" id="KW-0690">Ribosome biogenesis</keyword>
<dbReference type="PANTHER" id="PTHR33867:SF1">
    <property type="entry name" value="RIBOSOME MATURATION FACTOR RIMP"/>
    <property type="match status" value="1"/>
</dbReference>
<dbReference type="SUPFAM" id="SSF75420">
    <property type="entry name" value="YhbC-like, N-terminal domain"/>
    <property type="match status" value="1"/>
</dbReference>
<organism evidence="2 3">
    <name type="scientific">Moritella viscosa</name>
    <dbReference type="NCBI Taxonomy" id="80854"/>
    <lineage>
        <taxon>Bacteria</taxon>
        <taxon>Pseudomonadati</taxon>
        <taxon>Pseudomonadota</taxon>
        <taxon>Gammaproteobacteria</taxon>
        <taxon>Alteromonadales</taxon>
        <taxon>Moritellaceae</taxon>
        <taxon>Moritella</taxon>
    </lineage>
</organism>
<evidence type="ECO:0000256" key="1">
    <source>
        <dbReference type="HAMAP-Rule" id="MF_01077"/>
    </source>
</evidence>
<dbReference type="GO" id="GO:0005829">
    <property type="term" value="C:cytosol"/>
    <property type="evidence" value="ECO:0007669"/>
    <property type="project" value="TreeGrafter"/>
</dbReference>
<sequence length="152" mass="16944">MASLEQTLTELLEPTVEMLGFELIGIEFTRAGKHSTLLVYIDHENGIFVDDCSKVSHQVSAIMDVEDPISTEYFLEVSSPGMERPLFKVSHYQEYCGSEIKALLRMAVNGRRKIKGVIKSVDGDMITVTIDGKDEVLAHANIQKANIVPKFD</sequence>
<dbReference type="InterPro" id="IPR028998">
    <property type="entry name" value="RimP_C"/>
</dbReference>
<dbReference type="AlphaFoldDB" id="A0A090KCJ8"/>
<evidence type="ECO:0000313" key="3">
    <source>
        <dbReference type="Proteomes" id="UP000183794"/>
    </source>
</evidence>
<dbReference type="Pfam" id="PF02576">
    <property type="entry name" value="RimP_N"/>
    <property type="match status" value="1"/>
</dbReference>
<name>A0A090KCJ8_9GAMM</name>
<dbReference type="Pfam" id="PF17384">
    <property type="entry name" value="DUF150_C"/>
    <property type="match status" value="1"/>
</dbReference>
<dbReference type="STRING" id="80854.MVIS_3681"/>
<comment type="subcellular location">
    <subcellularLocation>
        <location evidence="1">Cytoplasm</location>
    </subcellularLocation>
</comment>
<dbReference type="HAMAP" id="MF_01077">
    <property type="entry name" value="RimP"/>
    <property type="match status" value="1"/>
</dbReference>
<dbReference type="Gene3D" id="3.30.300.70">
    <property type="entry name" value="RimP-like superfamily, N-terminal"/>
    <property type="match status" value="1"/>
</dbReference>
<dbReference type="FunFam" id="3.30.300.70:FF:000001">
    <property type="entry name" value="Ribosome maturation factor RimP"/>
    <property type="match status" value="1"/>
</dbReference>
<dbReference type="PATRIC" id="fig|80854.5.peg.3897"/>
<dbReference type="GO" id="GO:0000028">
    <property type="term" value="P:ribosomal small subunit assembly"/>
    <property type="evidence" value="ECO:0007669"/>
    <property type="project" value="TreeGrafter"/>
</dbReference>
<dbReference type="InterPro" id="IPR036847">
    <property type="entry name" value="RimP_C_sf"/>
</dbReference>
<keyword evidence="1" id="KW-0963">Cytoplasm</keyword>
<evidence type="ECO:0000313" key="2">
    <source>
        <dbReference type="EMBL" id="SGY97922.1"/>
    </source>
</evidence>
<dbReference type="SUPFAM" id="SSF74942">
    <property type="entry name" value="YhbC-like, C-terminal domain"/>
    <property type="match status" value="1"/>
</dbReference>
<dbReference type="InterPro" id="IPR003728">
    <property type="entry name" value="Ribosome_maturation_RimP"/>
</dbReference>
<reference evidence="2 3" key="1">
    <citation type="submission" date="2016-11" db="EMBL/GenBank/DDBJ databases">
        <authorList>
            <person name="Jaros S."/>
            <person name="Januszkiewicz K."/>
            <person name="Wedrychowicz H."/>
        </authorList>
    </citation>
    <scope>NUCLEOTIDE SEQUENCE [LARGE SCALE GENOMIC DNA]</scope>
    <source>
        <strain evidence="2">NVI 5450</strain>
    </source>
</reference>